<dbReference type="InterPro" id="IPR036259">
    <property type="entry name" value="MFS_trans_sf"/>
</dbReference>
<dbReference type="GO" id="GO:0016020">
    <property type="term" value="C:membrane"/>
    <property type="evidence" value="ECO:0007669"/>
    <property type="project" value="UniProtKB-SubCell"/>
</dbReference>
<name>A0A1S3TC96_VIGRR</name>
<dbReference type="KEGG" id="vra:106753978"/>
<feature type="region of interest" description="Disordered" evidence="6">
    <location>
        <begin position="1"/>
        <end position="20"/>
    </location>
</feature>
<feature type="transmembrane region" description="Helical" evidence="7">
    <location>
        <begin position="384"/>
        <end position="401"/>
    </location>
</feature>
<feature type="transmembrane region" description="Helical" evidence="7">
    <location>
        <begin position="529"/>
        <end position="548"/>
    </location>
</feature>
<feature type="transmembrane region" description="Helical" evidence="7">
    <location>
        <begin position="503"/>
        <end position="523"/>
    </location>
</feature>
<evidence type="ECO:0000313" key="10">
    <source>
        <dbReference type="RefSeq" id="XP_014491387.1"/>
    </source>
</evidence>
<feature type="transmembrane region" description="Helical" evidence="7">
    <location>
        <begin position="413"/>
        <end position="434"/>
    </location>
</feature>
<reference evidence="9" key="1">
    <citation type="journal article" date="2014" name="Nat. Commun.">
        <title>Genome sequence of mungbean and insights into evolution within Vigna species.</title>
        <authorList>
            <person name="Kang Y.J."/>
            <person name="Kim S.K."/>
            <person name="Kim M.Y."/>
            <person name="Lestari P."/>
            <person name="Kim K.H."/>
            <person name="Ha B.K."/>
            <person name="Jun T.H."/>
            <person name="Hwang W.J."/>
            <person name="Lee T."/>
            <person name="Lee J."/>
            <person name="Shim S."/>
            <person name="Yoon M.Y."/>
            <person name="Jang Y.E."/>
            <person name="Han K.S."/>
            <person name="Taeprayoon P."/>
            <person name="Yoon N."/>
            <person name="Somta P."/>
            <person name="Tanya P."/>
            <person name="Kim K.S."/>
            <person name="Gwag J.G."/>
            <person name="Moon J.K."/>
            <person name="Lee Y.H."/>
            <person name="Park B.S."/>
            <person name="Bombarely A."/>
            <person name="Doyle J.J."/>
            <person name="Jackson S.A."/>
            <person name="Schafleitner R."/>
            <person name="Srinives P."/>
            <person name="Varshney R.K."/>
            <person name="Lee S.H."/>
        </authorList>
    </citation>
    <scope>NUCLEOTIDE SEQUENCE [LARGE SCALE GENOMIC DNA]</scope>
    <source>
        <strain evidence="9">cv. VC1973A</strain>
    </source>
</reference>
<dbReference type="RefSeq" id="XP_014491387.1">
    <property type="nucleotide sequence ID" value="XM_014635901.2"/>
</dbReference>
<dbReference type="Gene3D" id="1.20.1250.20">
    <property type="entry name" value="MFS general substrate transporter like domains"/>
    <property type="match status" value="1"/>
</dbReference>
<protein>
    <submittedName>
        <fullName evidence="10">Organic cation/carnitine transporter 4</fullName>
    </submittedName>
</protein>
<dbReference type="SUPFAM" id="SSF103473">
    <property type="entry name" value="MFS general substrate transporter"/>
    <property type="match status" value="1"/>
</dbReference>
<dbReference type="InterPro" id="IPR020846">
    <property type="entry name" value="MFS_dom"/>
</dbReference>
<keyword evidence="2" id="KW-0813">Transport</keyword>
<keyword evidence="5 7" id="KW-0472">Membrane</keyword>
<evidence type="ECO:0000313" key="9">
    <source>
        <dbReference type="Proteomes" id="UP000087766"/>
    </source>
</evidence>
<dbReference type="InterPro" id="IPR005828">
    <property type="entry name" value="MFS_sugar_transport-like"/>
</dbReference>
<feature type="transmembrane region" description="Helical" evidence="7">
    <location>
        <begin position="130"/>
        <end position="148"/>
    </location>
</feature>
<feature type="transmembrane region" description="Helical" evidence="7">
    <location>
        <begin position="184"/>
        <end position="207"/>
    </location>
</feature>
<evidence type="ECO:0000259" key="8">
    <source>
        <dbReference type="PROSITE" id="PS50850"/>
    </source>
</evidence>
<evidence type="ECO:0000256" key="2">
    <source>
        <dbReference type="ARBA" id="ARBA00022448"/>
    </source>
</evidence>
<keyword evidence="9" id="KW-1185">Reference proteome</keyword>
<proteinExistence type="predicted"/>
<evidence type="ECO:0000256" key="4">
    <source>
        <dbReference type="ARBA" id="ARBA00022989"/>
    </source>
</evidence>
<dbReference type="InterPro" id="IPR005829">
    <property type="entry name" value="Sugar_transporter_CS"/>
</dbReference>
<dbReference type="AlphaFoldDB" id="A0A1S3TC96"/>
<keyword evidence="4 7" id="KW-1133">Transmembrane helix</keyword>
<reference evidence="10" key="2">
    <citation type="submission" date="2025-08" db="UniProtKB">
        <authorList>
            <consortium name="RefSeq"/>
        </authorList>
    </citation>
    <scope>IDENTIFICATION</scope>
    <source>
        <tissue evidence="10">Leaf</tissue>
    </source>
</reference>
<keyword evidence="3 7" id="KW-0812">Transmembrane</keyword>
<accession>A0A1S3TC96</accession>
<dbReference type="Proteomes" id="UP000087766">
    <property type="component" value="Chromosome 2"/>
</dbReference>
<dbReference type="OrthoDB" id="3936150at2759"/>
<evidence type="ECO:0000256" key="6">
    <source>
        <dbReference type="SAM" id="MobiDB-lite"/>
    </source>
</evidence>
<comment type="subcellular location">
    <subcellularLocation>
        <location evidence="1">Membrane</location>
        <topology evidence="1">Multi-pass membrane protein</topology>
    </subcellularLocation>
</comment>
<feature type="transmembrane region" description="Helical" evidence="7">
    <location>
        <begin position="441"/>
        <end position="463"/>
    </location>
</feature>
<evidence type="ECO:0000256" key="3">
    <source>
        <dbReference type="ARBA" id="ARBA00022692"/>
    </source>
</evidence>
<evidence type="ECO:0000256" key="1">
    <source>
        <dbReference type="ARBA" id="ARBA00004141"/>
    </source>
</evidence>
<evidence type="ECO:0000256" key="7">
    <source>
        <dbReference type="SAM" id="Phobius"/>
    </source>
</evidence>
<feature type="transmembrane region" description="Helical" evidence="7">
    <location>
        <begin position="219"/>
        <end position="241"/>
    </location>
</feature>
<dbReference type="GO" id="GO:0022857">
    <property type="term" value="F:transmembrane transporter activity"/>
    <property type="evidence" value="ECO:0007669"/>
    <property type="project" value="InterPro"/>
</dbReference>
<dbReference type="PANTHER" id="PTHR24064">
    <property type="entry name" value="SOLUTE CARRIER FAMILY 22 MEMBER"/>
    <property type="match status" value="1"/>
</dbReference>
<gene>
    <name evidence="10" type="primary">LOC106753978</name>
</gene>
<dbReference type="STRING" id="3916.A0A1S3TC96"/>
<dbReference type="Pfam" id="PF00083">
    <property type="entry name" value="Sugar_tr"/>
    <property type="match status" value="2"/>
</dbReference>
<dbReference type="PROSITE" id="PS50850">
    <property type="entry name" value="MFS"/>
    <property type="match status" value="1"/>
</dbReference>
<feature type="domain" description="Major facilitator superfamily (MFS) profile" evidence="8">
    <location>
        <begin position="56"/>
        <end position="553"/>
    </location>
</feature>
<organism evidence="9 10">
    <name type="scientific">Vigna radiata var. radiata</name>
    <name type="common">Mung bean</name>
    <name type="synonym">Phaseolus aureus</name>
    <dbReference type="NCBI Taxonomy" id="3916"/>
    <lineage>
        <taxon>Eukaryota</taxon>
        <taxon>Viridiplantae</taxon>
        <taxon>Streptophyta</taxon>
        <taxon>Embryophyta</taxon>
        <taxon>Tracheophyta</taxon>
        <taxon>Spermatophyta</taxon>
        <taxon>Magnoliopsida</taxon>
        <taxon>eudicotyledons</taxon>
        <taxon>Gunneridae</taxon>
        <taxon>Pentapetalae</taxon>
        <taxon>rosids</taxon>
        <taxon>fabids</taxon>
        <taxon>Fabales</taxon>
        <taxon>Fabaceae</taxon>
        <taxon>Papilionoideae</taxon>
        <taxon>50 kb inversion clade</taxon>
        <taxon>NPAAA clade</taxon>
        <taxon>indigoferoid/millettioid clade</taxon>
        <taxon>Phaseoleae</taxon>
        <taxon>Vigna</taxon>
    </lineage>
</organism>
<dbReference type="GeneID" id="106753978"/>
<sequence length="575" mass="62457">MATKSSTESKDEGADTSNSPFIWAAEKPTGASLEKLCIDEILQKYCGEFGRWQLRHFVLTSLAWALEAFHTMVMIFADREPEWRCLDGAAGWECDPSAKSVCRFEPGSWEWMGDSTVVEWGLFCADKFKVGLVQAVFFGGCMIGAGTFGHLSDSVLGRKGSLTVVCALNTIFGTLTAFSPSYSFYIFFRFLTGCSTGGVGLCAFVLATEPVGPRSRGTTGMCTFYFFSSGIAMLSVIAYIFPTWRKLYIASSIPSLLFLLFVLPFISESPRWYLIRGRKSEAMKVITAMATTNGSHIPKGVRLILDHQSPQLPQLPPPPLSSLSCNSIQEQVLAEVNSLSESQNQEKLVSDSILLGSPKGSTCHAAVAGSLVDVIRSPMTRSRLILAVVINFLCSVVYYGLSLNVVNLETNLYLTVILNAVAEMPAFMITAIFLDRWGRKPLTIATLWFSGVFCFAGSLVRNVGVWKGVRMICGILGIFGMAGTYNLLFIYTAELFPTVVRNAALGCATQAAQMGAILAPLVVVIGGSFPFMIFALCGLGGGFFAFYLPETLNQPLYDTLTGMEATENSVTSSIV</sequence>
<feature type="transmembrane region" description="Helical" evidence="7">
    <location>
        <begin position="247"/>
        <end position="266"/>
    </location>
</feature>
<dbReference type="PROSITE" id="PS00216">
    <property type="entry name" value="SUGAR_TRANSPORT_1"/>
    <property type="match status" value="1"/>
</dbReference>
<evidence type="ECO:0000256" key="5">
    <source>
        <dbReference type="ARBA" id="ARBA00023136"/>
    </source>
</evidence>
<feature type="transmembrane region" description="Helical" evidence="7">
    <location>
        <begin position="469"/>
        <end position="491"/>
    </location>
</feature>